<dbReference type="Gene3D" id="3.40.33.10">
    <property type="entry name" value="CAP"/>
    <property type="match status" value="1"/>
</dbReference>
<dbReference type="InterPro" id="IPR035940">
    <property type="entry name" value="CAP_sf"/>
</dbReference>
<proteinExistence type="predicted"/>
<accession>A0A940P5H4</accession>
<feature type="domain" description="CAP-associated" evidence="2">
    <location>
        <begin position="63"/>
        <end position="203"/>
    </location>
</feature>
<dbReference type="Proteomes" id="UP000674938">
    <property type="component" value="Unassembled WGS sequence"/>
</dbReference>
<dbReference type="AlphaFoldDB" id="A0A940P5H4"/>
<gene>
    <name evidence="3" type="ORF">I6N95_10275</name>
</gene>
<keyword evidence="4" id="KW-1185">Reference proteome</keyword>
<comment type="caution">
    <text evidence="3">The sequence shown here is derived from an EMBL/GenBank/DDBJ whole genome shotgun (WGS) entry which is preliminary data.</text>
</comment>
<dbReference type="Pfam" id="PF14504">
    <property type="entry name" value="CAP_assoc_N"/>
    <property type="match status" value="1"/>
</dbReference>
<evidence type="ECO:0000313" key="4">
    <source>
        <dbReference type="Proteomes" id="UP000674938"/>
    </source>
</evidence>
<dbReference type="RefSeq" id="WP_209527296.1">
    <property type="nucleotide sequence ID" value="NZ_JAEEGA010000006.1"/>
</dbReference>
<dbReference type="EMBL" id="JAEEGA010000006">
    <property type="protein sequence ID" value="MBP1041390.1"/>
    <property type="molecule type" value="Genomic_DNA"/>
</dbReference>
<sequence>MKRFGQFVLLFLGFMILAYALPVIFPKEESNTPALTEEKTDVTVSHTSFPYGELNATGFAQYIDQPTEEFTKVYGEPIEIQQTALGYDWWILGENQHDYLQVAVKNNKIASIFALGDELLNDPFEVGMDLSDISEITTIYPNFDFDKKEVNYRIELSEEDMNYRPLVAFDNGSFAILHLTQETGKLIGVRYLNKSTLLRLMPYQLNEGELTDKVVDEETDWQLVNSDSQRQLQSILTILRQRGKYEPYDYPKDLTEATQKALTRFMNDPGKILSKERLVEWQAHENRYEFNQPFRLTTEEFTKVLEADGVNAKDLHGILYTPSYDVPFLMMTWYSEALSQSQFTHKKDREVGIAFYRDAVLFVFSERPLDTVNTTTKDPESSSVVESVEESTPAQSGEGN</sequence>
<reference evidence="3" key="1">
    <citation type="submission" date="2020-12" db="EMBL/GenBank/DDBJ databases">
        <title>Vagococcus allomyrinae sp. nov. and Enterococcus lavae sp. nov., isolated from the larvae of Allomyrina dichotoma.</title>
        <authorList>
            <person name="Lee S.D."/>
        </authorList>
    </citation>
    <scope>NUCLEOTIDE SEQUENCE</scope>
    <source>
        <strain evidence="3">BWB3-3</strain>
    </source>
</reference>
<organism evidence="3 4">
    <name type="scientific">Vagococcus allomyrinae</name>
    <dbReference type="NCBI Taxonomy" id="2794353"/>
    <lineage>
        <taxon>Bacteria</taxon>
        <taxon>Bacillati</taxon>
        <taxon>Bacillota</taxon>
        <taxon>Bacilli</taxon>
        <taxon>Lactobacillales</taxon>
        <taxon>Enterococcaceae</taxon>
        <taxon>Vagococcus</taxon>
    </lineage>
</organism>
<protein>
    <recommendedName>
        <fullName evidence="2">CAP-associated domain-containing protein</fullName>
    </recommendedName>
</protein>
<name>A0A940P5H4_9ENTE</name>
<feature type="region of interest" description="Disordered" evidence="1">
    <location>
        <begin position="372"/>
        <end position="400"/>
    </location>
</feature>
<evidence type="ECO:0000313" key="3">
    <source>
        <dbReference type="EMBL" id="MBP1041390.1"/>
    </source>
</evidence>
<evidence type="ECO:0000259" key="2">
    <source>
        <dbReference type="Pfam" id="PF14504"/>
    </source>
</evidence>
<evidence type="ECO:0000256" key="1">
    <source>
        <dbReference type="SAM" id="MobiDB-lite"/>
    </source>
</evidence>
<dbReference type="InterPro" id="IPR029410">
    <property type="entry name" value="CAP_assoc"/>
</dbReference>